<evidence type="ECO:0000256" key="13">
    <source>
        <dbReference type="ARBA" id="ARBA00023136"/>
    </source>
</evidence>
<feature type="region of interest" description="Disordered" evidence="14">
    <location>
        <begin position="838"/>
        <end position="859"/>
    </location>
</feature>
<feature type="transmembrane region" description="Helical" evidence="15">
    <location>
        <begin position="174"/>
        <end position="189"/>
    </location>
</feature>
<reference evidence="20" key="1">
    <citation type="submission" date="2016-04" db="UniProtKB">
        <authorList>
            <consortium name="WormBaseParasite"/>
        </authorList>
    </citation>
    <scope>IDENTIFICATION</scope>
</reference>
<dbReference type="SUPFAM" id="SSF81653">
    <property type="entry name" value="Calcium ATPase, transduction domain A"/>
    <property type="match status" value="1"/>
</dbReference>
<feature type="transmembrane region" description="Helical" evidence="15">
    <location>
        <begin position="1095"/>
        <end position="1114"/>
    </location>
</feature>
<dbReference type="Gene3D" id="3.40.1110.10">
    <property type="entry name" value="Calcium-transporting ATPase, cytoplasmic domain N"/>
    <property type="match status" value="1"/>
</dbReference>
<keyword evidence="13 15" id="KW-0472">Membrane</keyword>
<dbReference type="Pfam" id="PF13246">
    <property type="entry name" value="Cation_ATPase"/>
    <property type="match status" value="1"/>
</dbReference>
<dbReference type="InterPro" id="IPR057255">
    <property type="entry name" value="2TM_P5A-ATPase"/>
</dbReference>
<evidence type="ECO:0000256" key="14">
    <source>
        <dbReference type="SAM" id="MobiDB-lite"/>
    </source>
</evidence>
<dbReference type="SFLD" id="SFLDS00003">
    <property type="entry name" value="Haloacid_Dehalogenase"/>
    <property type="match status" value="1"/>
</dbReference>
<dbReference type="SUPFAM" id="SSF81665">
    <property type="entry name" value="Calcium ATPase, transmembrane domain M"/>
    <property type="match status" value="1"/>
</dbReference>
<dbReference type="GO" id="GO:0015662">
    <property type="term" value="F:P-type ion transporter activity"/>
    <property type="evidence" value="ECO:0007669"/>
    <property type="project" value="TreeGrafter"/>
</dbReference>
<dbReference type="Gene3D" id="2.70.150.10">
    <property type="entry name" value="Calcium-transporting ATPase, cytoplasmic transduction domain A"/>
    <property type="match status" value="1"/>
</dbReference>
<keyword evidence="3" id="KW-0813">Transport</keyword>
<dbReference type="InterPro" id="IPR036412">
    <property type="entry name" value="HAD-like_sf"/>
</dbReference>
<dbReference type="InterPro" id="IPR001757">
    <property type="entry name" value="P_typ_ATPase"/>
</dbReference>
<dbReference type="Gene3D" id="3.40.50.1000">
    <property type="entry name" value="HAD superfamily/HAD-like"/>
    <property type="match status" value="1"/>
</dbReference>
<keyword evidence="10" id="KW-0460">Magnesium</keyword>
<dbReference type="NCBIfam" id="TIGR01494">
    <property type="entry name" value="ATPase_P-type"/>
    <property type="match status" value="1"/>
</dbReference>
<evidence type="ECO:0000256" key="11">
    <source>
        <dbReference type="ARBA" id="ARBA00022967"/>
    </source>
</evidence>
<dbReference type="InterPro" id="IPR059000">
    <property type="entry name" value="ATPase_P-type_domA"/>
</dbReference>
<protein>
    <submittedName>
        <fullName evidence="20">Cation-transporting ATPase</fullName>
    </submittedName>
</protein>
<feature type="transmembrane region" description="Helical" evidence="15">
    <location>
        <begin position="1064"/>
        <end position="1083"/>
    </location>
</feature>
<dbReference type="InterPro" id="IPR044492">
    <property type="entry name" value="P_typ_ATPase_HD_dom"/>
</dbReference>
<evidence type="ECO:0000256" key="4">
    <source>
        <dbReference type="ARBA" id="ARBA00022553"/>
    </source>
</evidence>
<evidence type="ECO:0000313" key="20">
    <source>
        <dbReference type="WBParaSite" id="EVEC_0000669501-mRNA-1"/>
    </source>
</evidence>
<evidence type="ECO:0000256" key="1">
    <source>
        <dbReference type="ARBA" id="ARBA00004477"/>
    </source>
</evidence>
<keyword evidence="7" id="KW-0547">Nucleotide-binding</keyword>
<comment type="similarity">
    <text evidence="2">Belongs to the cation transport ATPase (P-type) (TC 3.A.3) family. Type V subfamily.</text>
</comment>
<accession>A0A0N4V8I9</accession>
<feature type="transmembrane region" description="Helical" evidence="15">
    <location>
        <begin position="1134"/>
        <end position="1153"/>
    </location>
</feature>
<dbReference type="InterPro" id="IPR023299">
    <property type="entry name" value="ATPase_P-typ_cyto_dom_N"/>
</dbReference>
<reference evidence="18 19" key="2">
    <citation type="submission" date="2018-10" db="EMBL/GenBank/DDBJ databases">
        <authorList>
            <consortium name="Pathogen Informatics"/>
        </authorList>
    </citation>
    <scope>NUCLEOTIDE SEQUENCE [LARGE SCALE GENOMIC DNA]</scope>
</reference>
<dbReference type="GO" id="GO:0019829">
    <property type="term" value="F:ATPase-coupled monoatomic cation transmembrane transporter activity"/>
    <property type="evidence" value="ECO:0007669"/>
    <property type="project" value="TreeGrafter"/>
</dbReference>
<dbReference type="GO" id="GO:0006874">
    <property type="term" value="P:intracellular calcium ion homeostasis"/>
    <property type="evidence" value="ECO:0007669"/>
    <property type="project" value="TreeGrafter"/>
</dbReference>
<dbReference type="OrthoDB" id="48943at2759"/>
<organism evidence="20">
    <name type="scientific">Enterobius vermicularis</name>
    <name type="common">Human pinworm</name>
    <dbReference type="NCBI Taxonomy" id="51028"/>
    <lineage>
        <taxon>Eukaryota</taxon>
        <taxon>Metazoa</taxon>
        <taxon>Ecdysozoa</taxon>
        <taxon>Nematoda</taxon>
        <taxon>Chromadorea</taxon>
        <taxon>Rhabditida</taxon>
        <taxon>Spirurina</taxon>
        <taxon>Oxyuridomorpha</taxon>
        <taxon>Oxyuroidea</taxon>
        <taxon>Oxyuridae</taxon>
        <taxon>Enterobius</taxon>
    </lineage>
</organism>
<dbReference type="GO" id="GO:0005789">
    <property type="term" value="C:endoplasmic reticulum membrane"/>
    <property type="evidence" value="ECO:0007669"/>
    <property type="project" value="UniProtKB-SubCell"/>
</dbReference>
<dbReference type="EMBL" id="UXUI01008434">
    <property type="protein sequence ID" value="VDD91492.1"/>
    <property type="molecule type" value="Genomic_DNA"/>
</dbReference>
<dbReference type="InterPro" id="IPR006544">
    <property type="entry name" value="P-type_TPase_V"/>
</dbReference>
<dbReference type="PANTHER" id="PTHR45630">
    <property type="entry name" value="CATION-TRANSPORTING ATPASE-RELATED"/>
    <property type="match status" value="1"/>
</dbReference>
<dbReference type="InterPro" id="IPR023214">
    <property type="entry name" value="HAD_sf"/>
</dbReference>
<dbReference type="Proteomes" id="UP000274131">
    <property type="component" value="Unassembled WGS sequence"/>
</dbReference>
<dbReference type="GO" id="GO:0046872">
    <property type="term" value="F:metal ion binding"/>
    <property type="evidence" value="ECO:0007669"/>
    <property type="project" value="UniProtKB-KW"/>
</dbReference>
<evidence type="ECO:0000256" key="7">
    <source>
        <dbReference type="ARBA" id="ARBA00022741"/>
    </source>
</evidence>
<dbReference type="InterPro" id="IPR023298">
    <property type="entry name" value="ATPase_P-typ_TM_dom_sf"/>
</dbReference>
<feature type="transmembrane region" description="Helical" evidence="15">
    <location>
        <begin position="21"/>
        <end position="42"/>
    </location>
</feature>
<gene>
    <name evidence="18" type="ORF">EVEC_LOCUS6243</name>
</gene>
<dbReference type="Pfam" id="PF23143">
    <property type="entry name" value="2TM_P5A-ATPase"/>
    <property type="match status" value="1"/>
</dbReference>
<feature type="domain" description="P-type ATPase A" evidence="16">
    <location>
        <begin position="233"/>
        <end position="329"/>
    </location>
</feature>
<sequence length="1162" mass="130909">MKLQPVDQLVQSISTYTIRPVWSHVYVAPFVFLYLVWIYIWYSVYGFTEYWELGCIIMAIIGILQEKSVNKATYVKVVPTPNNGWAELLPLYRTEYADGTVKTWFEFQKVHYLYDRDRNIFRSFELDSNKPMSYFHEYKGLETERAITDAKQELGDNHMVMVIPQFMELFKERATAPFFVFQVFCVGLWCLEDMWYYSLFTLFMLMTFEATLVKQQLKNMSEIRNMGNKPYPVYAYRQKRWNRIPSDELLPGDLISVGRSQDERCVPCDLLLLRGQCIVDESMLTGESVPQMKESIEDVEKTQYFSFENDSRLHVVFGGTKIVQHTAPARNEAGLKGPDSGCLFFVLRTGFNTSQGRLLRTIMFGVKRVTANNLETFAFILFLLVFAIVAAAYLWIKGSEDESRSKYKLFLECSLILTSVIPPELPIELSLAVNNSLLALQKLGVFCTEPFRIPFAGKIDVCCFDKTGTLTTDNLVVEGVVLADSYDENGEYKLTTNPAEAPDETIQVLVACHGLVRFDEDLVGDPLEKACLTWADWNVTKNDTVIPKKSKMHPLKIFHRFHFSSAMKRMTVVAGYIVPGTSETKHMVAVKGAPEVLEPMFSSVPAKYKAIYQHLTRKGARVLALGVKEVGTLSYQEIREKKREEFEKDLNFAGFVVISCPLKKDTRAMIKEIVESSHTVVMITGDNPLTACHVAKVLRFTKKNLSTLVLDEPKVPGDPWVWESVDGDIILDLLPSSKGAMTDFLKNNEFCLTGPAFQYLLQSHHAFLTQILPYVKVFARMAPKQKERIINELKALGYITLMCGDGTNDVGALKHSNVGVALLSHPFDATKAEEMKKKKEEAANESAADNQTTATAAFPGGKTVGGVRKPFGGHFGRRGDAPAGARPSRHINAASKRLEQMMKEIEEEEKAQVVRLGDASIAAPFTSKYTSIQSICHVIKQGRCTLVTTLQMFKILALNALVLAYSQSVLYLDGIKFSDSQATIQGLLLAACFLFISRSRPLKTLAHQRPVPNIFNVYTLFTVALQFAIHFGCLIYIVQQAHIIEPREKVDLDAEFKPNVLNSAVYVMSMALQVSTFAVNYRGRPFMESLFENKPLLYSLFFSGAAVFLLASGMSPDLTTKFELVEFVPQFRNALVVCVGIDLVACFVIDRMLNFIFGDARA</sequence>
<evidence type="ECO:0000313" key="19">
    <source>
        <dbReference type="Proteomes" id="UP000274131"/>
    </source>
</evidence>
<evidence type="ECO:0000256" key="15">
    <source>
        <dbReference type="SAM" id="Phobius"/>
    </source>
</evidence>
<evidence type="ECO:0000259" key="16">
    <source>
        <dbReference type="Pfam" id="PF00122"/>
    </source>
</evidence>
<dbReference type="FunFam" id="3.40.50.1000:FF:000056">
    <property type="entry name" value="Cation-transporting ATPase"/>
    <property type="match status" value="1"/>
</dbReference>
<keyword evidence="6" id="KW-0479">Metal-binding</keyword>
<feature type="transmembrane region" description="Helical" evidence="15">
    <location>
        <begin position="48"/>
        <end position="64"/>
    </location>
</feature>
<comment type="subcellular location">
    <subcellularLocation>
        <location evidence="1">Endoplasmic reticulum membrane</location>
        <topology evidence="1">Multi-pass membrane protein</topology>
    </subcellularLocation>
</comment>
<dbReference type="AlphaFoldDB" id="A0A0N4V8I9"/>
<evidence type="ECO:0000256" key="8">
    <source>
        <dbReference type="ARBA" id="ARBA00022824"/>
    </source>
</evidence>
<evidence type="ECO:0000256" key="12">
    <source>
        <dbReference type="ARBA" id="ARBA00022989"/>
    </source>
</evidence>
<evidence type="ECO:0000256" key="2">
    <source>
        <dbReference type="ARBA" id="ARBA00006000"/>
    </source>
</evidence>
<evidence type="ECO:0000313" key="18">
    <source>
        <dbReference type="EMBL" id="VDD91492.1"/>
    </source>
</evidence>
<dbReference type="FunFam" id="2.70.150.10:FF:000015">
    <property type="entry name" value="Cation-transporting ATPase"/>
    <property type="match status" value="1"/>
</dbReference>
<dbReference type="PROSITE" id="PS00154">
    <property type="entry name" value="ATPASE_E1_E2"/>
    <property type="match status" value="1"/>
</dbReference>
<feature type="transmembrane region" description="Helical" evidence="15">
    <location>
        <begin position="195"/>
        <end position="213"/>
    </location>
</feature>
<dbReference type="PRINTS" id="PR00119">
    <property type="entry name" value="CATATPASE"/>
</dbReference>
<dbReference type="SUPFAM" id="SSF81660">
    <property type="entry name" value="Metal cation-transporting ATPase, ATP-binding domain N"/>
    <property type="match status" value="1"/>
</dbReference>
<dbReference type="Pfam" id="PF00122">
    <property type="entry name" value="E1-E2_ATPase"/>
    <property type="match status" value="1"/>
</dbReference>
<feature type="transmembrane region" description="Helical" evidence="15">
    <location>
        <begin position="377"/>
        <end position="396"/>
    </location>
</feature>
<evidence type="ECO:0000256" key="10">
    <source>
        <dbReference type="ARBA" id="ARBA00022842"/>
    </source>
</evidence>
<dbReference type="InterPro" id="IPR047820">
    <property type="entry name" value="P5A-type_ATPase"/>
</dbReference>
<dbReference type="NCBIfam" id="TIGR01657">
    <property type="entry name" value="P-ATPase-V"/>
    <property type="match status" value="1"/>
</dbReference>
<dbReference type="WBParaSite" id="EVEC_0000669501-mRNA-1">
    <property type="protein sequence ID" value="EVEC_0000669501-mRNA-1"/>
    <property type="gene ID" value="EVEC_0000669501"/>
</dbReference>
<dbReference type="GO" id="GO:0005524">
    <property type="term" value="F:ATP binding"/>
    <property type="evidence" value="ECO:0007669"/>
    <property type="project" value="UniProtKB-KW"/>
</dbReference>
<evidence type="ECO:0000256" key="3">
    <source>
        <dbReference type="ARBA" id="ARBA00022448"/>
    </source>
</evidence>
<proteinExistence type="inferred from homology"/>
<keyword evidence="19" id="KW-1185">Reference proteome</keyword>
<evidence type="ECO:0000256" key="5">
    <source>
        <dbReference type="ARBA" id="ARBA00022692"/>
    </source>
</evidence>
<dbReference type="InterPro" id="IPR018303">
    <property type="entry name" value="ATPase_P-typ_P_site"/>
</dbReference>
<dbReference type="GO" id="GO:0016887">
    <property type="term" value="F:ATP hydrolysis activity"/>
    <property type="evidence" value="ECO:0007669"/>
    <property type="project" value="InterPro"/>
</dbReference>
<name>A0A0N4V8I9_ENTVE</name>
<dbReference type="SUPFAM" id="SSF56784">
    <property type="entry name" value="HAD-like"/>
    <property type="match status" value="1"/>
</dbReference>
<evidence type="ECO:0000256" key="9">
    <source>
        <dbReference type="ARBA" id="ARBA00022840"/>
    </source>
</evidence>
<keyword evidence="4" id="KW-0597">Phosphoprotein</keyword>
<dbReference type="STRING" id="51028.A0A0N4V8I9"/>
<dbReference type="FunFam" id="3.40.1110.10:FF:000098">
    <property type="entry name" value="Cation-transporting ATPase"/>
    <property type="match status" value="1"/>
</dbReference>
<evidence type="ECO:0000259" key="17">
    <source>
        <dbReference type="Pfam" id="PF23143"/>
    </source>
</evidence>
<keyword evidence="5 15" id="KW-0812">Transmembrane</keyword>
<dbReference type="CDD" id="cd07543">
    <property type="entry name" value="P-type_ATPase_cation"/>
    <property type="match status" value="1"/>
</dbReference>
<keyword evidence="8" id="KW-0256">Endoplasmic reticulum</keyword>
<dbReference type="SFLD" id="SFLDG00002">
    <property type="entry name" value="C1.7:_P-type_atpase_like"/>
    <property type="match status" value="1"/>
</dbReference>
<dbReference type="PANTHER" id="PTHR45630:SF7">
    <property type="entry name" value="ENDOPLASMIC RETICULUM TRANSMEMBRANE HELIX TRANSLOCASE"/>
    <property type="match status" value="1"/>
</dbReference>
<keyword evidence="12 15" id="KW-1133">Transmembrane helix</keyword>
<keyword evidence="11" id="KW-1278">Translocase</keyword>
<feature type="transmembrane region" description="Helical" evidence="15">
    <location>
        <begin position="1017"/>
        <end position="1038"/>
    </location>
</feature>
<keyword evidence="9" id="KW-0067">ATP-binding</keyword>
<evidence type="ECO:0000256" key="6">
    <source>
        <dbReference type="ARBA" id="ARBA00022723"/>
    </source>
</evidence>
<feature type="domain" description="P5A-ATPase transmembrane helical hairpin" evidence="17">
    <location>
        <begin position="19"/>
        <end position="65"/>
    </location>
</feature>
<dbReference type="SFLD" id="SFLDF00027">
    <property type="entry name" value="p-type_atpase"/>
    <property type="match status" value="1"/>
</dbReference>
<dbReference type="InterPro" id="IPR008250">
    <property type="entry name" value="ATPase_P-typ_transduc_dom_A_sf"/>
</dbReference>